<comment type="caution">
    <text evidence="1">The sequence shown here is derived from an EMBL/GenBank/DDBJ whole genome shotgun (WGS) entry which is preliminary data.</text>
</comment>
<evidence type="ECO:0000313" key="1">
    <source>
        <dbReference type="EMBL" id="KAJ6757627.1"/>
    </source>
</evidence>
<proteinExistence type="predicted"/>
<evidence type="ECO:0000313" key="2">
    <source>
        <dbReference type="Proteomes" id="UP001151752"/>
    </source>
</evidence>
<dbReference type="Proteomes" id="UP001151752">
    <property type="component" value="Chromosome 13"/>
</dbReference>
<protein>
    <submittedName>
        <fullName evidence="1">Uncharacterized protein</fullName>
    </submittedName>
</protein>
<reference evidence="1" key="2">
    <citation type="journal article" date="2023" name="Int. J. Mol. Sci.">
        <title>De Novo Assembly and Annotation of 11 Diverse Shrub Willow (Salix) Genomes Reveals Novel Gene Organization in Sex-Linked Regions.</title>
        <authorList>
            <person name="Hyden B."/>
            <person name="Feng K."/>
            <person name="Yates T.B."/>
            <person name="Jawdy S."/>
            <person name="Cereghino C."/>
            <person name="Smart L.B."/>
            <person name="Muchero W."/>
        </authorList>
    </citation>
    <scope>NUCLEOTIDE SEQUENCE</scope>
    <source>
        <tissue evidence="1">Shoot tip</tissue>
    </source>
</reference>
<gene>
    <name evidence="1" type="ORF">OIU74_026816</name>
</gene>
<dbReference type="AlphaFoldDB" id="A0A9Q0VZH4"/>
<sequence length="109" mass="12427">MSSEENLKVHGHELFGSCAAQCKLAIQLPWWDSTMVSSRSSDGIHPCCTTRWISIYSRTSTQPSIRECSNTRACCFCWRESICIVLSVIKSRFLNRVKVCCWKFSADLL</sequence>
<reference evidence="1" key="1">
    <citation type="submission" date="2022-11" db="EMBL/GenBank/DDBJ databases">
        <authorList>
            <person name="Hyden B.L."/>
            <person name="Feng K."/>
            <person name="Yates T."/>
            <person name="Jawdy S."/>
            <person name="Smart L.B."/>
            <person name="Muchero W."/>
        </authorList>
    </citation>
    <scope>NUCLEOTIDE SEQUENCE</scope>
    <source>
        <tissue evidence="1">Shoot tip</tissue>
    </source>
</reference>
<organism evidence="1 2">
    <name type="scientific">Salix koriyanagi</name>
    <dbReference type="NCBI Taxonomy" id="2511006"/>
    <lineage>
        <taxon>Eukaryota</taxon>
        <taxon>Viridiplantae</taxon>
        <taxon>Streptophyta</taxon>
        <taxon>Embryophyta</taxon>
        <taxon>Tracheophyta</taxon>
        <taxon>Spermatophyta</taxon>
        <taxon>Magnoliopsida</taxon>
        <taxon>eudicotyledons</taxon>
        <taxon>Gunneridae</taxon>
        <taxon>Pentapetalae</taxon>
        <taxon>rosids</taxon>
        <taxon>fabids</taxon>
        <taxon>Malpighiales</taxon>
        <taxon>Salicaceae</taxon>
        <taxon>Saliceae</taxon>
        <taxon>Salix</taxon>
    </lineage>
</organism>
<dbReference type="EMBL" id="JAPFFM010000007">
    <property type="protein sequence ID" value="KAJ6757627.1"/>
    <property type="molecule type" value="Genomic_DNA"/>
</dbReference>
<accession>A0A9Q0VZH4</accession>
<name>A0A9Q0VZH4_9ROSI</name>
<keyword evidence="2" id="KW-1185">Reference proteome</keyword>